<dbReference type="Pfam" id="PF13456">
    <property type="entry name" value="RVT_3"/>
    <property type="match status" value="1"/>
</dbReference>
<dbReference type="PANTHER" id="PTHR47074">
    <property type="entry name" value="BNAC02G40300D PROTEIN"/>
    <property type="match status" value="1"/>
</dbReference>
<comment type="caution">
    <text evidence="2">The sequence shown here is derived from an EMBL/GenBank/DDBJ whole genome shotgun (WGS) entry which is preliminary data.</text>
</comment>
<dbReference type="InterPro" id="IPR052929">
    <property type="entry name" value="RNase_H-like_EbsB-rel"/>
</dbReference>
<feature type="domain" description="RNase H type-1" evidence="1">
    <location>
        <begin position="58"/>
        <end position="177"/>
    </location>
</feature>
<dbReference type="EMBL" id="JANJYI010000001">
    <property type="protein sequence ID" value="KAK2662822.1"/>
    <property type="molecule type" value="Genomic_DNA"/>
</dbReference>
<organism evidence="2 3">
    <name type="scientific">Dipteronia dyeriana</name>
    <dbReference type="NCBI Taxonomy" id="168575"/>
    <lineage>
        <taxon>Eukaryota</taxon>
        <taxon>Viridiplantae</taxon>
        <taxon>Streptophyta</taxon>
        <taxon>Embryophyta</taxon>
        <taxon>Tracheophyta</taxon>
        <taxon>Spermatophyta</taxon>
        <taxon>Magnoliopsida</taxon>
        <taxon>eudicotyledons</taxon>
        <taxon>Gunneridae</taxon>
        <taxon>Pentapetalae</taxon>
        <taxon>rosids</taxon>
        <taxon>malvids</taxon>
        <taxon>Sapindales</taxon>
        <taxon>Sapindaceae</taxon>
        <taxon>Hippocastanoideae</taxon>
        <taxon>Acereae</taxon>
        <taxon>Dipteronia</taxon>
    </lineage>
</organism>
<evidence type="ECO:0000259" key="1">
    <source>
        <dbReference type="Pfam" id="PF13456"/>
    </source>
</evidence>
<name>A0AAD9XP71_9ROSI</name>
<dbReference type="InterPro" id="IPR002156">
    <property type="entry name" value="RNaseH_domain"/>
</dbReference>
<dbReference type="InterPro" id="IPR036397">
    <property type="entry name" value="RNaseH_sf"/>
</dbReference>
<dbReference type="Gene3D" id="3.30.420.10">
    <property type="entry name" value="Ribonuclease H-like superfamily/Ribonuclease H"/>
    <property type="match status" value="1"/>
</dbReference>
<dbReference type="AlphaFoldDB" id="A0AAD9XP71"/>
<dbReference type="GO" id="GO:0004523">
    <property type="term" value="F:RNA-DNA hybrid ribonuclease activity"/>
    <property type="evidence" value="ECO:0007669"/>
    <property type="project" value="InterPro"/>
</dbReference>
<evidence type="ECO:0000313" key="2">
    <source>
        <dbReference type="EMBL" id="KAK2662822.1"/>
    </source>
</evidence>
<reference evidence="2" key="1">
    <citation type="journal article" date="2023" name="Plant J.">
        <title>Genome sequences and population genomics provide insights into the demographic history, inbreeding, and mutation load of two 'living fossil' tree species of Dipteronia.</title>
        <authorList>
            <person name="Feng Y."/>
            <person name="Comes H.P."/>
            <person name="Chen J."/>
            <person name="Zhu S."/>
            <person name="Lu R."/>
            <person name="Zhang X."/>
            <person name="Li P."/>
            <person name="Qiu J."/>
            <person name="Olsen K.M."/>
            <person name="Qiu Y."/>
        </authorList>
    </citation>
    <scope>NUCLEOTIDE SEQUENCE</scope>
    <source>
        <strain evidence="2">KIB01</strain>
    </source>
</reference>
<sequence length="206" mass="22584">MHLISGHRLDDMVSWAYSFLEDCKRARLVGISCPDSSSISNELVAKWTLHPTDIFKVNVDAAIQADNQLVGVSLIVRKSNGLVLVSSAQCFTACFSPPVAEAVAILRGLQCVINCGLYPTMLENDAKWVVDLINSGNETQDEIGAIIEDIVALSNQFNIPISFVPRAANKSAHALAKVGLRSCNDQVWYEEVPPWLESVCFLDSFE</sequence>
<dbReference type="InterPro" id="IPR044730">
    <property type="entry name" value="RNase_H-like_dom_plant"/>
</dbReference>
<evidence type="ECO:0000313" key="3">
    <source>
        <dbReference type="Proteomes" id="UP001280121"/>
    </source>
</evidence>
<proteinExistence type="predicted"/>
<keyword evidence="3" id="KW-1185">Reference proteome</keyword>
<accession>A0AAD9XP71</accession>
<dbReference type="InterPro" id="IPR012337">
    <property type="entry name" value="RNaseH-like_sf"/>
</dbReference>
<dbReference type="SUPFAM" id="SSF53098">
    <property type="entry name" value="Ribonuclease H-like"/>
    <property type="match status" value="1"/>
</dbReference>
<dbReference type="PANTHER" id="PTHR47074:SF48">
    <property type="entry name" value="POLYNUCLEOTIDYL TRANSFERASE, RIBONUCLEASE H-LIKE SUPERFAMILY PROTEIN"/>
    <property type="match status" value="1"/>
</dbReference>
<dbReference type="CDD" id="cd06222">
    <property type="entry name" value="RNase_H_like"/>
    <property type="match status" value="1"/>
</dbReference>
<gene>
    <name evidence="2" type="ORF">Ddye_001396</name>
</gene>
<dbReference type="GO" id="GO:0003676">
    <property type="term" value="F:nucleic acid binding"/>
    <property type="evidence" value="ECO:0007669"/>
    <property type="project" value="InterPro"/>
</dbReference>
<dbReference type="Proteomes" id="UP001280121">
    <property type="component" value="Unassembled WGS sequence"/>
</dbReference>
<protein>
    <recommendedName>
        <fullName evidence="1">RNase H type-1 domain-containing protein</fullName>
    </recommendedName>
</protein>